<dbReference type="Proteomes" id="UP000034810">
    <property type="component" value="Unassembled WGS sequence"/>
</dbReference>
<organism evidence="2 3">
    <name type="scientific">Candidatus Wolfebacteria bacterium GW2011_GWC1_43_10</name>
    <dbReference type="NCBI Taxonomy" id="1619011"/>
    <lineage>
        <taxon>Bacteria</taxon>
        <taxon>Candidatus Wolfeibacteriota</taxon>
    </lineage>
</organism>
<comment type="caution">
    <text evidence="2">The sequence shown here is derived from an EMBL/GenBank/DDBJ whole genome shotgun (WGS) entry which is preliminary data.</text>
</comment>
<dbReference type="EMBL" id="LCFA01000002">
    <property type="protein sequence ID" value="KKS83048.1"/>
    <property type="molecule type" value="Genomic_DNA"/>
</dbReference>
<evidence type="ECO:0000259" key="1">
    <source>
        <dbReference type="Pfam" id="PF20803"/>
    </source>
</evidence>
<dbReference type="AlphaFoldDB" id="A0A0G1F883"/>
<accession>A0A0G1F883</accession>
<gene>
    <name evidence="2" type="ORF">UV58_C0002G0058</name>
</gene>
<dbReference type="InterPro" id="IPR048846">
    <property type="entry name" value="PaaX-like_central"/>
</dbReference>
<name>A0A0G1F883_9BACT</name>
<evidence type="ECO:0000313" key="2">
    <source>
        <dbReference type="EMBL" id="KKS83048.1"/>
    </source>
</evidence>
<protein>
    <recommendedName>
        <fullName evidence="1">Transcriptional repressor PaaX-like central Cas2-like domain-containing protein</fullName>
    </recommendedName>
</protein>
<reference evidence="2 3" key="1">
    <citation type="journal article" date="2015" name="Nature">
        <title>rRNA introns, odd ribosomes, and small enigmatic genomes across a large radiation of phyla.</title>
        <authorList>
            <person name="Brown C.T."/>
            <person name="Hug L.A."/>
            <person name="Thomas B.C."/>
            <person name="Sharon I."/>
            <person name="Castelle C.J."/>
            <person name="Singh A."/>
            <person name="Wilkins M.J."/>
            <person name="Williams K.H."/>
            <person name="Banfield J.F."/>
        </authorList>
    </citation>
    <scope>NUCLEOTIDE SEQUENCE [LARGE SCALE GENOMIC DNA]</scope>
</reference>
<dbReference type="Pfam" id="PF20803">
    <property type="entry name" value="PaaX_M"/>
    <property type="match status" value="1"/>
</dbReference>
<evidence type="ECO:0000313" key="3">
    <source>
        <dbReference type="Proteomes" id="UP000034810"/>
    </source>
</evidence>
<feature type="domain" description="Transcriptional repressor PaaX-like central Cas2-like" evidence="1">
    <location>
        <begin position="123"/>
        <end position="189"/>
    </location>
</feature>
<sequence length="195" mass="22463">MKEEKTLKILELIKDGIETASVLIEAFLSAGYGASMRDMDRAVDKALSRRARESQEREERQRFYNLVYRLKRDSLIENKHPGEIKLTTKGEGLLVKLRLKSKNSLPPPKYKKESGGKNENRVTVVAFDVPEKERQKRHWLVSALKNLDFNLVQKSVWIGKTKIPKEFLKNLNDLGMVSYVEIFEITKTGSLKQIS</sequence>
<proteinExistence type="predicted"/>